<dbReference type="Gene3D" id="3.40.50.11350">
    <property type="match status" value="1"/>
</dbReference>
<evidence type="ECO:0000313" key="1">
    <source>
        <dbReference type="EMBL" id="ALN44080.1"/>
    </source>
</evidence>
<name>A0A0S2CG72_CAMJU</name>
<gene>
    <name evidence="1" type="ORF">HS32.17</name>
</gene>
<sequence length="593" mass="71017">MKKDIIVAARSDGFGERMCALLNAMYLSELLQMDFRFKWSKNTNSVVQNFTQKNTYLVANETSSARDFFGENFINHYHIDSVDMGELCSIWELKNKSIDDFIFTSKEEWGWYAPPHNLTKIVCDLSEIEYRKKLKNCWQKIQFNSAVSAIIHEANLKSKDENFVAIHIRSGDNVYERSMHTRWLWYALDKSVSFYLAYEIIIREIYKGNKVILFGDDPTTNIILKDYINNSYSNSNVYTIDDFMDFSNINCDQRVLFEIVFMSNAKTIYSGNSGFSRVAYFIGNSNFYLINHYFTHQEKKEIIYKNLDKLPINKKHAAFSLFYIYSLFENKQDIFENIQLLECGLSYDNENDVFRLCLIDIHLKYKNYREANQLLQNFFICRKEQFFEFLLQKTFMVKKFNCDRIFRSYCIKQDLFKYKYIFYVFCRLALDVYNHIEEFKEQYNLAHIEILENFYYISKQKQFHQMYDGELFNDIRSRLQEINDKHLIKFLSDYSAQYRVKNHLSYKLGKAVLAIKDLKSFYSSILDIIQAIRNHNQLGNSTRRYFDEAQALKIQNSLPYRLGKLILMAHKNWYKGGYFKLFFDIRRLRDEKK</sequence>
<dbReference type="EMBL" id="KT893435">
    <property type="protein sequence ID" value="ALN44080.1"/>
    <property type="molecule type" value="Genomic_DNA"/>
</dbReference>
<accession>A0A0S2CG72</accession>
<dbReference type="AlphaFoldDB" id="A0A0S2CG72"/>
<evidence type="ECO:0008006" key="2">
    <source>
        <dbReference type="Google" id="ProtNLM"/>
    </source>
</evidence>
<proteinExistence type="predicted"/>
<protein>
    <recommendedName>
        <fullName evidence="2">Sugar transferase</fullName>
    </recommendedName>
</protein>
<reference evidence="1" key="1">
    <citation type="journal article" date="2015" name="PLoS ONE">
        <title>Updated Campylobacter jejuni Capsule PCR Multiplex Typing System and Its Application to Clinical Isolates from South and Southeast Asia.</title>
        <authorList>
            <person name="Poly F."/>
            <person name="Serichantalergs O."/>
            <person name="Kuroiwa J."/>
            <person name="Pootong P."/>
            <person name="Mason C."/>
            <person name="Guerry P."/>
            <person name="Parker C.T."/>
        </authorList>
    </citation>
    <scope>NUCLEOTIDE SEQUENCE</scope>
    <source>
        <strain evidence="1">RM3425</strain>
    </source>
</reference>
<organism evidence="1">
    <name type="scientific">Campylobacter jejuni subsp. jejuni</name>
    <dbReference type="NCBI Taxonomy" id="32022"/>
    <lineage>
        <taxon>Bacteria</taxon>
        <taxon>Pseudomonadati</taxon>
        <taxon>Campylobacterota</taxon>
        <taxon>Epsilonproteobacteria</taxon>
        <taxon>Campylobacterales</taxon>
        <taxon>Campylobacteraceae</taxon>
        <taxon>Campylobacter</taxon>
    </lineage>
</organism>